<reference evidence="1 2" key="1">
    <citation type="journal article" date="2009" name="Appl. Environ. Microbiol.">
        <title>Three genomes from the phylum Acidobacteria provide insight into the lifestyles of these microorganisms in soils.</title>
        <authorList>
            <person name="Ward N.L."/>
            <person name="Challacombe J.F."/>
            <person name="Janssen P.H."/>
            <person name="Henrissat B."/>
            <person name="Coutinho P.M."/>
            <person name="Wu M."/>
            <person name="Xie G."/>
            <person name="Haft D.H."/>
            <person name="Sait M."/>
            <person name="Badger J."/>
            <person name="Barabote R.D."/>
            <person name="Bradley B."/>
            <person name="Brettin T.S."/>
            <person name="Brinkac L.M."/>
            <person name="Bruce D."/>
            <person name="Creasy T."/>
            <person name="Daugherty S.C."/>
            <person name="Davidsen T.M."/>
            <person name="DeBoy R.T."/>
            <person name="Detter J.C."/>
            <person name="Dodson R.J."/>
            <person name="Durkin A.S."/>
            <person name="Ganapathy A."/>
            <person name="Gwinn-Giglio M."/>
            <person name="Han C.S."/>
            <person name="Khouri H."/>
            <person name="Kiss H."/>
            <person name="Kothari S.P."/>
            <person name="Madupu R."/>
            <person name="Nelson K.E."/>
            <person name="Nelson W.C."/>
            <person name="Paulsen I."/>
            <person name="Penn K."/>
            <person name="Ren Q."/>
            <person name="Rosovitz M.J."/>
            <person name="Selengut J.D."/>
            <person name="Shrivastava S."/>
            <person name="Sullivan S.A."/>
            <person name="Tapia R."/>
            <person name="Thompson L.S."/>
            <person name="Watkins K.L."/>
            <person name="Yang Q."/>
            <person name="Yu C."/>
            <person name="Zafar N."/>
            <person name="Zhou L."/>
            <person name="Kuske C.R."/>
        </authorList>
    </citation>
    <scope>NUCLEOTIDE SEQUENCE [LARGE SCALE GENOMIC DNA]</scope>
    <source>
        <strain evidence="2">ATCC 51196 / DSM 11244 / BCRC 80197 / JCM 7670 / NBRC 15755 / NCIMB 13165 / 161</strain>
    </source>
</reference>
<dbReference type="AlphaFoldDB" id="C1F3C7"/>
<gene>
    <name evidence="1" type="ordered locus">ACP_2821</name>
</gene>
<protein>
    <submittedName>
        <fullName evidence="1">Uncharacterized protein</fullName>
    </submittedName>
</protein>
<dbReference type="Proteomes" id="UP000002207">
    <property type="component" value="Chromosome"/>
</dbReference>
<evidence type="ECO:0000313" key="1">
    <source>
        <dbReference type="EMBL" id="ACO34299.1"/>
    </source>
</evidence>
<accession>C1F3C7</accession>
<evidence type="ECO:0000313" key="2">
    <source>
        <dbReference type="Proteomes" id="UP000002207"/>
    </source>
</evidence>
<dbReference type="EMBL" id="CP001472">
    <property type="protein sequence ID" value="ACO34299.1"/>
    <property type="molecule type" value="Genomic_DNA"/>
</dbReference>
<sequence>MKNEIVLVMAGIGAAAGTHCNDACGSSVSMAAGEPAQHGQAHLRAPDE</sequence>
<dbReference type="HOGENOM" id="CLU_3148296_0_0_0"/>
<dbReference type="InParanoid" id="C1F3C7"/>
<organism evidence="1 2">
    <name type="scientific">Acidobacterium capsulatum (strain ATCC 51196 / DSM 11244 / BCRC 80197 / JCM 7670 / NBRC 15755 / NCIMB 13165 / 161)</name>
    <dbReference type="NCBI Taxonomy" id="240015"/>
    <lineage>
        <taxon>Bacteria</taxon>
        <taxon>Pseudomonadati</taxon>
        <taxon>Acidobacteriota</taxon>
        <taxon>Terriglobia</taxon>
        <taxon>Terriglobales</taxon>
        <taxon>Acidobacteriaceae</taxon>
        <taxon>Acidobacterium</taxon>
    </lineage>
</organism>
<dbReference type="KEGG" id="aca:ACP_2821"/>
<proteinExistence type="predicted"/>
<keyword evidence="2" id="KW-1185">Reference proteome</keyword>
<name>C1F3C7_ACIC5</name>